<dbReference type="InterPro" id="IPR000253">
    <property type="entry name" value="FHA_dom"/>
</dbReference>
<name>A0A077NCY6_XENBV</name>
<dbReference type="Gene3D" id="2.60.200.20">
    <property type="match status" value="1"/>
</dbReference>
<dbReference type="Proteomes" id="UP000028511">
    <property type="component" value="Unassembled WGS sequence"/>
</dbReference>
<dbReference type="EMBL" id="CBSW010000110">
    <property type="protein sequence ID" value="CDG96213.1"/>
    <property type="molecule type" value="Genomic_DNA"/>
</dbReference>
<evidence type="ECO:0000313" key="3">
    <source>
        <dbReference type="EMBL" id="CDG96213.1"/>
    </source>
</evidence>
<dbReference type="Pfam" id="PF00498">
    <property type="entry name" value="FHA"/>
    <property type="match status" value="1"/>
</dbReference>
<dbReference type="HOGENOM" id="CLU_023667_1_0_6"/>
<dbReference type="InterPro" id="IPR008984">
    <property type="entry name" value="SMAD_FHA_dom_sf"/>
</dbReference>
<evidence type="ECO:0000259" key="2">
    <source>
        <dbReference type="Pfam" id="PF20232"/>
    </source>
</evidence>
<dbReference type="Pfam" id="PF20232">
    <property type="entry name" value="T6SS_FHA_C"/>
    <property type="match status" value="1"/>
</dbReference>
<dbReference type="InterPro" id="IPR017735">
    <property type="entry name" value="T6SS_FHA"/>
</dbReference>
<dbReference type="NCBIfam" id="TIGR03354">
    <property type="entry name" value="VI_FHA"/>
    <property type="match status" value="1"/>
</dbReference>
<feature type="domain" description="Type VI secretion system FHA" evidence="2">
    <location>
        <begin position="325"/>
        <end position="501"/>
    </location>
</feature>
<reference evidence="3" key="1">
    <citation type="submission" date="2013-07" db="EMBL/GenBank/DDBJ databases">
        <title>Sub-species coevolution in mutualistic symbiosis.</title>
        <authorList>
            <person name="Murfin K."/>
            <person name="Klassen J."/>
            <person name="Lee M."/>
            <person name="Forst S."/>
            <person name="Stock P."/>
            <person name="Goodrich-Blair H."/>
        </authorList>
    </citation>
    <scope>NUCLEOTIDE SEQUENCE [LARGE SCALE GENOMIC DNA]</scope>
    <source>
        <strain evidence="3">Puntauvense</strain>
    </source>
</reference>
<comment type="caution">
    <text evidence="3">The sequence shown here is derived from an EMBL/GenBank/DDBJ whole genome shotgun (WGS) entry which is preliminary data.</text>
</comment>
<evidence type="ECO:0000259" key="1">
    <source>
        <dbReference type="Pfam" id="PF00498"/>
    </source>
</evidence>
<evidence type="ECO:0000313" key="4">
    <source>
        <dbReference type="Proteomes" id="UP000028511"/>
    </source>
</evidence>
<proteinExistence type="predicted"/>
<protein>
    <submittedName>
        <fullName evidence="3">Uncharacterized protein</fullName>
    </submittedName>
</protein>
<dbReference type="InterPro" id="IPR046883">
    <property type="entry name" value="T6SS_FHA_C"/>
</dbReference>
<organism evidence="3 4">
    <name type="scientific">Xenorhabdus bovienii str. puntauvense</name>
    <dbReference type="NCBI Taxonomy" id="1398201"/>
    <lineage>
        <taxon>Bacteria</taxon>
        <taxon>Pseudomonadati</taxon>
        <taxon>Pseudomonadota</taxon>
        <taxon>Gammaproteobacteria</taxon>
        <taxon>Enterobacterales</taxon>
        <taxon>Morganellaceae</taxon>
        <taxon>Xenorhabdus</taxon>
    </lineage>
</organism>
<gene>
    <name evidence="3" type="ORF">XBP1_1980005</name>
</gene>
<feature type="domain" description="FHA" evidence="1">
    <location>
        <begin position="27"/>
        <end position="95"/>
    </location>
</feature>
<sequence length="519" mass="58120">MRFTIVKNIGTNQPQQLSYDFMPPGGTIGRSPDNNWVLPDEGQAIARLQATVSVSIDGECRISNRGAASDILLNTIPIAPDRKIEIRDGDTLNIGDYQIQVININQGSNNTNSVNTPPLATIRKDIHSEIWDGLENTFTSDESMPQTPQQIAKTLNDNNPLIKSQRHQERNPINPLEQMETIIDLDSLQFRATDPITMFNANTDSQQENILNDSTPSTLLQQGNQRDKQEIDPLILFSDKRLRGVKHDEPLNLVMDHAEPLVALDNTNTGTSDPQYGANDPPFHRHNNERLDIDPVTYPPNPHQPDQVGDGVKLEGKLLAALLDGMGLNHLQNLQFDGHTLYKLGKLLSQLSQGIIALNASRTQLKYETDTGVAQILVDGNNPFALLPSGQAVLIQMLGEHMPGFMSAEQATRDILIELQAHQLGMIAGLRTITTEMLQRFDPLVVKQKAQAAGRLPRLALSSTYKAALWDYFTKHYQKNMEKIEQDHAIFGEQFRQAYESEIIRYKHSQNKLKNKDKK</sequence>
<dbReference type="RefSeq" id="WP_230580045.1">
    <property type="nucleotide sequence ID" value="NZ_CAWLWN010000179.1"/>
</dbReference>
<dbReference type="CDD" id="cd00060">
    <property type="entry name" value="FHA"/>
    <property type="match status" value="1"/>
</dbReference>
<dbReference type="SUPFAM" id="SSF49879">
    <property type="entry name" value="SMAD/FHA domain"/>
    <property type="match status" value="1"/>
</dbReference>
<dbReference type="AlphaFoldDB" id="A0A077NCY6"/>
<accession>A0A077NCY6</accession>